<feature type="region of interest" description="Disordered" evidence="2">
    <location>
        <begin position="93"/>
        <end position="142"/>
    </location>
</feature>
<proteinExistence type="predicted"/>
<dbReference type="InterPro" id="IPR005162">
    <property type="entry name" value="Retrotrans_gag_dom"/>
</dbReference>
<feature type="domain" description="CCHC-type" evidence="3">
    <location>
        <begin position="163"/>
        <end position="178"/>
    </location>
</feature>
<dbReference type="Pfam" id="PF03732">
    <property type="entry name" value="Retrotrans_gag"/>
    <property type="match status" value="1"/>
</dbReference>
<feature type="compositionally biased region" description="Basic and acidic residues" evidence="2">
    <location>
        <begin position="104"/>
        <end position="116"/>
    </location>
</feature>
<protein>
    <recommendedName>
        <fullName evidence="3">CCHC-type domain-containing protein</fullName>
    </recommendedName>
</protein>
<dbReference type="EMBL" id="JAGYWB010000005">
    <property type="protein sequence ID" value="KAI0522658.1"/>
    <property type="molecule type" value="Genomic_DNA"/>
</dbReference>
<dbReference type="AlphaFoldDB" id="A0A8T3BY21"/>
<dbReference type="Gene3D" id="4.10.60.10">
    <property type="entry name" value="Zinc finger, CCHC-type"/>
    <property type="match status" value="1"/>
</dbReference>
<accession>A0A8T3BY21</accession>
<keyword evidence="1" id="KW-0479">Metal-binding</keyword>
<evidence type="ECO:0000313" key="5">
    <source>
        <dbReference type="Proteomes" id="UP000829196"/>
    </source>
</evidence>
<evidence type="ECO:0000259" key="3">
    <source>
        <dbReference type="PROSITE" id="PS50158"/>
    </source>
</evidence>
<reference evidence="4" key="1">
    <citation type="journal article" date="2022" name="Front. Genet.">
        <title>Chromosome-Scale Assembly of the Dendrobium nobile Genome Provides Insights Into the Molecular Mechanism of the Biosynthesis of the Medicinal Active Ingredient of Dendrobium.</title>
        <authorList>
            <person name="Xu Q."/>
            <person name="Niu S.-C."/>
            <person name="Li K.-L."/>
            <person name="Zheng P.-J."/>
            <person name="Zhang X.-J."/>
            <person name="Jia Y."/>
            <person name="Liu Y."/>
            <person name="Niu Y.-X."/>
            <person name="Yu L.-H."/>
            <person name="Chen D.-F."/>
            <person name="Zhang G.-Q."/>
        </authorList>
    </citation>
    <scope>NUCLEOTIDE SEQUENCE</scope>
    <source>
        <tissue evidence="4">Leaf</tissue>
    </source>
</reference>
<dbReference type="PANTHER" id="PTHR34482">
    <property type="entry name" value="DNA DAMAGE-INDUCIBLE PROTEIN 1-LIKE"/>
    <property type="match status" value="1"/>
</dbReference>
<comment type="caution">
    <text evidence="4">The sequence shown here is derived from an EMBL/GenBank/DDBJ whole genome shotgun (WGS) entry which is preliminary data.</text>
</comment>
<dbReference type="InterPro" id="IPR001878">
    <property type="entry name" value="Znf_CCHC"/>
</dbReference>
<dbReference type="OrthoDB" id="1936908at2759"/>
<dbReference type="Pfam" id="PF00098">
    <property type="entry name" value="zf-CCHC"/>
    <property type="match status" value="1"/>
</dbReference>
<evidence type="ECO:0000256" key="2">
    <source>
        <dbReference type="SAM" id="MobiDB-lite"/>
    </source>
</evidence>
<sequence>MTVDVGDFLRLVQGSRTVMQYEAEFTAFARYSPQLVSTSAERCYRFLRGLRDSLRQPLVPFHISDFSELVERARLIENDLMATQQRWTASRKRFGGDTFSSGSSDKRRFVSGDSRRSGQSGSTIVSGTAATGTTSSGSVSGTPVCQTCGRRHFGQCFRTTGQCFKCGQPGHRIAECPKAGFDRRSEFRSASRPVGSAGRPRIVPPRTVTEGSSGGRGGSSSSVAQRSPTGS</sequence>
<dbReference type="Proteomes" id="UP000829196">
    <property type="component" value="Unassembled WGS sequence"/>
</dbReference>
<evidence type="ECO:0000313" key="4">
    <source>
        <dbReference type="EMBL" id="KAI0522658.1"/>
    </source>
</evidence>
<dbReference type="PANTHER" id="PTHR34482:SF36">
    <property type="entry name" value="RETROTRANSPOSON GAG DOMAIN-CONTAINING PROTEIN"/>
    <property type="match status" value="1"/>
</dbReference>
<evidence type="ECO:0000256" key="1">
    <source>
        <dbReference type="PROSITE-ProRule" id="PRU00047"/>
    </source>
</evidence>
<dbReference type="SMART" id="SM00343">
    <property type="entry name" value="ZnF_C2HC"/>
    <property type="match status" value="1"/>
</dbReference>
<organism evidence="4 5">
    <name type="scientific">Dendrobium nobile</name>
    <name type="common">Orchid</name>
    <dbReference type="NCBI Taxonomy" id="94219"/>
    <lineage>
        <taxon>Eukaryota</taxon>
        <taxon>Viridiplantae</taxon>
        <taxon>Streptophyta</taxon>
        <taxon>Embryophyta</taxon>
        <taxon>Tracheophyta</taxon>
        <taxon>Spermatophyta</taxon>
        <taxon>Magnoliopsida</taxon>
        <taxon>Liliopsida</taxon>
        <taxon>Asparagales</taxon>
        <taxon>Orchidaceae</taxon>
        <taxon>Epidendroideae</taxon>
        <taxon>Malaxideae</taxon>
        <taxon>Dendrobiinae</taxon>
        <taxon>Dendrobium</taxon>
    </lineage>
</organism>
<dbReference type="PROSITE" id="PS50158">
    <property type="entry name" value="ZF_CCHC"/>
    <property type="match status" value="1"/>
</dbReference>
<name>A0A8T3BY21_DENNO</name>
<keyword evidence="5" id="KW-1185">Reference proteome</keyword>
<dbReference type="GO" id="GO:0003676">
    <property type="term" value="F:nucleic acid binding"/>
    <property type="evidence" value="ECO:0007669"/>
    <property type="project" value="InterPro"/>
</dbReference>
<keyword evidence="1" id="KW-0863">Zinc-finger</keyword>
<gene>
    <name evidence="4" type="ORF">KFK09_005043</name>
</gene>
<feature type="region of interest" description="Disordered" evidence="2">
    <location>
        <begin position="184"/>
        <end position="231"/>
    </location>
</feature>
<dbReference type="GO" id="GO:0008270">
    <property type="term" value="F:zinc ion binding"/>
    <property type="evidence" value="ECO:0007669"/>
    <property type="project" value="UniProtKB-KW"/>
</dbReference>
<keyword evidence="1" id="KW-0862">Zinc</keyword>
<feature type="compositionally biased region" description="Low complexity" evidence="2">
    <location>
        <begin position="117"/>
        <end position="142"/>
    </location>
</feature>